<dbReference type="GO" id="GO:0006310">
    <property type="term" value="P:DNA recombination"/>
    <property type="evidence" value="ECO:0007669"/>
    <property type="project" value="TreeGrafter"/>
</dbReference>
<keyword evidence="4 10" id="KW-0378">Hydrolase</keyword>
<evidence type="ECO:0000313" key="10">
    <source>
        <dbReference type="EMBL" id="OIQ74887.1"/>
    </source>
</evidence>
<keyword evidence="7" id="KW-0238">DNA-binding</keyword>
<dbReference type="InterPro" id="IPR027417">
    <property type="entry name" value="P-loop_NTPase"/>
</dbReference>
<dbReference type="GO" id="GO:0009338">
    <property type="term" value="C:exodeoxyribonuclease V complex"/>
    <property type="evidence" value="ECO:0007669"/>
    <property type="project" value="InterPro"/>
</dbReference>
<dbReference type="PANTHER" id="PTHR30591">
    <property type="entry name" value="RECBCD ENZYME SUBUNIT RECC"/>
    <property type="match status" value="1"/>
</dbReference>
<keyword evidence="8" id="KW-0234">DNA repair</keyword>
<dbReference type="InterPro" id="IPR011335">
    <property type="entry name" value="Restrct_endonuc-II-like"/>
</dbReference>
<evidence type="ECO:0000256" key="8">
    <source>
        <dbReference type="ARBA" id="ARBA00023204"/>
    </source>
</evidence>
<dbReference type="GO" id="GO:0005524">
    <property type="term" value="F:ATP binding"/>
    <property type="evidence" value="ECO:0007669"/>
    <property type="project" value="UniProtKB-KW"/>
</dbReference>
<dbReference type="NCBIfam" id="TIGR01450">
    <property type="entry name" value="recC"/>
    <property type="match status" value="1"/>
</dbReference>
<keyword evidence="6" id="KW-0067">ATP-binding</keyword>
<dbReference type="GO" id="GO:0008854">
    <property type="term" value="F:exodeoxyribonuclease V activity"/>
    <property type="evidence" value="ECO:0007669"/>
    <property type="project" value="UniProtKB-EC"/>
</dbReference>
<keyword evidence="2" id="KW-0547">Nucleotide-binding</keyword>
<dbReference type="EC" id="3.1.11.5" evidence="10"/>
<dbReference type="InterPro" id="IPR041500">
    <property type="entry name" value="RecC_C"/>
</dbReference>
<keyword evidence="3" id="KW-0227">DNA damage</keyword>
<sequence>MFGASTLARPTLEALDALAQHAQVIVAVFNPCRYHWADIVDGRELLRDAQRRATLRNGVDLGAIELADMHAHAHPLLAAWGRQGRDFMRALDALAQDPALPALAGVDATEVFDDARGATLLEQVQGAVRELLPLAEHAFAPVAASDRSIVFQVAHGAQREVEVLHDQLLDLLAAGDGLRPQDIVVMAPDITALAPHVHAVFGQYRRDDARHIPYEVVDRGANDVGSVRRALDWLLRADAARASASELLDLLDCPAVAASLQLDADELPLLARWLHGAGVRWGIDAAQRADLGLDGCGDAGTLAAGVERMLLGYASGAAGSFDAIEPYAEVGGLEASLLGVFDALLERLRAWRALLREPAAPALWAQRGRALLAQWFVAEGDDDRLALAALDKALADFEDDCARAGFDEAIAGAVFRDAWLAGVDAVAAGTRFLASGVTFCSLLPLRSVPFRVVCLVGMNDGEFPADGARVDFDLMALPGMARPGDRARRDDDRYLMLEALLSARQCFSVSWSGRSPRDDSAQPPSVLVGQLRDYLAAGWRAAGGDGAALLRERTTEHPLQPFSRRYFERGALHTHAREWFAAHRAPAPPAPPPPAAADVGDAALSLAELAAFLRNPVRAYFRRSLDVVFDDGDDERLDDEPFTLDGLARHQALRRLLDDPRRLPRGVARLAADAALPWAEPGRRAADELLAQARPMLRCRDALAAAPPAPRQPLRRRLDGARLDDWLDGLRGAPPAWLELTPSRLLERGRARADRLLGGWLKALAAAACAQPCDGWLIGPDAVLRLPAPAPQAAREQLDALLAAWRDGQREPLPWALRTALASAAGGDARTVYEGGFGDVPGEVAEPCLARVYPDFAALAADGRHAQYAERLFAPLLAWARDAVEVLEHAALGGTDG</sequence>
<keyword evidence="5" id="KW-0269">Exonuclease</keyword>
<dbReference type="EMBL" id="MLJW01002351">
    <property type="protein sequence ID" value="OIQ74887.1"/>
    <property type="molecule type" value="Genomic_DNA"/>
</dbReference>
<dbReference type="GO" id="GO:0006281">
    <property type="term" value="P:DNA repair"/>
    <property type="evidence" value="ECO:0007669"/>
    <property type="project" value="UniProtKB-KW"/>
</dbReference>
<keyword evidence="1" id="KW-0540">Nuclease</keyword>
<dbReference type="HAMAP" id="MF_01486">
    <property type="entry name" value="RecC"/>
    <property type="match status" value="1"/>
</dbReference>
<evidence type="ECO:0000256" key="7">
    <source>
        <dbReference type="ARBA" id="ARBA00023125"/>
    </source>
</evidence>
<accession>A0A1J5Q4I4</accession>
<evidence type="ECO:0000256" key="5">
    <source>
        <dbReference type="ARBA" id="ARBA00022839"/>
    </source>
</evidence>
<evidence type="ECO:0000256" key="2">
    <source>
        <dbReference type="ARBA" id="ARBA00022741"/>
    </source>
</evidence>
<dbReference type="Pfam" id="PF04257">
    <property type="entry name" value="Exonuc_V_gamma"/>
    <property type="match status" value="1"/>
</dbReference>
<protein>
    <submittedName>
        <fullName evidence="10">RecBCD enzyme subunit RecC</fullName>
        <ecNumber evidence="10">3.1.11.5</ecNumber>
    </submittedName>
</protein>
<evidence type="ECO:0000256" key="6">
    <source>
        <dbReference type="ARBA" id="ARBA00022840"/>
    </source>
</evidence>
<proteinExistence type="inferred from homology"/>
<dbReference type="SUPFAM" id="SSF52540">
    <property type="entry name" value="P-loop containing nucleoside triphosphate hydrolases"/>
    <property type="match status" value="2"/>
</dbReference>
<dbReference type="PANTHER" id="PTHR30591:SF1">
    <property type="entry name" value="RECBCD ENZYME SUBUNIT RECC"/>
    <property type="match status" value="1"/>
</dbReference>
<evidence type="ECO:0000256" key="1">
    <source>
        <dbReference type="ARBA" id="ARBA00022722"/>
    </source>
</evidence>
<dbReference type="Pfam" id="PF17946">
    <property type="entry name" value="RecC_C"/>
    <property type="match status" value="1"/>
</dbReference>
<evidence type="ECO:0000256" key="4">
    <source>
        <dbReference type="ARBA" id="ARBA00022801"/>
    </source>
</evidence>
<evidence type="ECO:0000259" key="9">
    <source>
        <dbReference type="Pfam" id="PF17946"/>
    </source>
</evidence>
<dbReference type="GO" id="GO:0003677">
    <property type="term" value="F:DNA binding"/>
    <property type="evidence" value="ECO:0007669"/>
    <property type="project" value="UniProtKB-KW"/>
</dbReference>
<dbReference type="Gene3D" id="3.40.50.300">
    <property type="entry name" value="P-loop containing nucleotide triphosphate hydrolases"/>
    <property type="match status" value="2"/>
</dbReference>
<comment type="caution">
    <text evidence="10">The sequence shown here is derived from an EMBL/GenBank/DDBJ whole genome shotgun (WGS) entry which is preliminary data.</text>
</comment>
<evidence type="ECO:0000256" key="3">
    <source>
        <dbReference type="ARBA" id="ARBA00022763"/>
    </source>
</evidence>
<organism evidence="10">
    <name type="scientific">mine drainage metagenome</name>
    <dbReference type="NCBI Taxonomy" id="410659"/>
    <lineage>
        <taxon>unclassified sequences</taxon>
        <taxon>metagenomes</taxon>
        <taxon>ecological metagenomes</taxon>
    </lineage>
</organism>
<dbReference type="SUPFAM" id="SSF52980">
    <property type="entry name" value="Restriction endonuclease-like"/>
    <property type="match status" value="1"/>
</dbReference>
<dbReference type="Gene3D" id="3.40.50.10930">
    <property type="match status" value="1"/>
</dbReference>
<feature type="domain" description="RecC C-terminal" evidence="9">
    <location>
        <begin position="602"/>
        <end position="825"/>
    </location>
</feature>
<dbReference type="InterPro" id="IPR006697">
    <property type="entry name" value="RecC"/>
</dbReference>
<gene>
    <name evidence="10" type="primary">recC_1</name>
    <name evidence="10" type="ORF">GALL_434540</name>
</gene>
<name>A0A1J5Q4I4_9ZZZZ</name>
<dbReference type="AlphaFoldDB" id="A0A1J5Q4I4"/>
<reference evidence="10" key="1">
    <citation type="submission" date="2016-10" db="EMBL/GenBank/DDBJ databases">
        <title>Sequence of Gallionella enrichment culture.</title>
        <authorList>
            <person name="Poehlein A."/>
            <person name="Muehling M."/>
            <person name="Daniel R."/>
        </authorList>
    </citation>
    <scope>NUCLEOTIDE SEQUENCE</scope>
</reference>